<sequence length="131" mass="13816">MPSKSIKWLLSLATLPIASFSYQIDAGCGSDTDFVRSAIDNAFTAAAAGVSALTESPVNPQIDDVFKQLFGRNIADVSAQEQSMQTGFAALAAISGYNADVGAANSDVIFYCTTDRIKKRTAADGTSQYCE</sequence>
<organism evidence="2 3">
    <name type="scientific">Neocucurbitaria cava</name>
    <dbReference type="NCBI Taxonomy" id="798079"/>
    <lineage>
        <taxon>Eukaryota</taxon>
        <taxon>Fungi</taxon>
        <taxon>Dikarya</taxon>
        <taxon>Ascomycota</taxon>
        <taxon>Pezizomycotina</taxon>
        <taxon>Dothideomycetes</taxon>
        <taxon>Pleosporomycetidae</taxon>
        <taxon>Pleosporales</taxon>
        <taxon>Pleosporineae</taxon>
        <taxon>Cucurbitariaceae</taxon>
        <taxon>Neocucurbitaria</taxon>
    </lineage>
</organism>
<protein>
    <submittedName>
        <fullName evidence="2">Uncharacterized protein</fullName>
    </submittedName>
</protein>
<keyword evidence="1" id="KW-0732">Signal</keyword>
<evidence type="ECO:0000313" key="2">
    <source>
        <dbReference type="EMBL" id="KAJ4368356.1"/>
    </source>
</evidence>
<gene>
    <name evidence="2" type="ORF">N0V83_006713</name>
</gene>
<feature type="signal peptide" evidence="1">
    <location>
        <begin position="1"/>
        <end position="21"/>
    </location>
</feature>
<feature type="chain" id="PRO_5040990320" evidence="1">
    <location>
        <begin position="22"/>
        <end position="131"/>
    </location>
</feature>
<name>A0A9W9CL89_9PLEO</name>
<evidence type="ECO:0000313" key="3">
    <source>
        <dbReference type="Proteomes" id="UP001140560"/>
    </source>
</evidence>
<dbReference type="Proteomes" id="UP001140560">
    <property type="component" value="Unassembled WGS sequence"/>
</dbReference>
<reference evidence="2" key="1">
    <citation type="submission" date="2022-10" db="EMBL/GenBank/DDBJ databases">
        <title>Tapping the CABI collections for fungal endophytes: first genome assemblies for Collariella, Neodidymelliopsis, Ascochyta clinopodiicola, Didymella pomorum, Didymosphaeria variabile, Neocosmospora piperis and Neocucurbitaria cava.</title>
        <authorList>
            <person name="Hill R."/>
        </authorList>
    </citation>
    <scope>NUCLEOTIDE SEQUENCE</scope>
    <source>
        <strain evidence="2">IMI 356814</strain>
    </source>
</reference>
<dbReference type="AlphaFoldDB" id="A0A9W9CL89"/>
<keyword evidence="3" id="KW-1185">Reference proteome</keyword>
<comment type="caution">
    <text evidence="2">The sequence shown here is derived from an EMBL/GenBank/DDBJ whole genome shotgun (WGS) entry which is preliminary data.</text>
</comment>
<evidence type="ECO:0000256" key="1">
    <source>
        <dbReference type="SAM" id="SignalP"/>
    </source>
</evidence>
<dbReference type="EMBL" id="JAPEUY010000011">
    <property type="protein sequence ID" value="KAJ4368356.1"/>
    <property type="molecule type" value="Genomic_DNA"/>
</dbReference>
<proteinExistence type="predicted"/>
<accession>A0A9W9CL89</accession>